<sequence>MTNKKILTIFILLLLYIGGKHLFKYVDRLNIENKQRKATLFETLSVKFPIKYKVVLNDFVDSNPNAPIISYGIEKDSIEYGFLGLKFPDGDACLEDDKECYKKLINKLIKSVDGRIESESLYKVRDYEGLSVTFQYDHNKKGLYQIIRIKDGLFTITVAGHSNFMDNVDVKDFLSSIELL</sequence>
<dbReference type="RefSeq" id="WP_135616091.1">
    <property type="nucleotide sequence ID" value="NZ_RQFY01000007.1"/>
</dbReference>
<name>A0A4V3JMY3_9LEPT</name>
<accession>A0A4V3JMY3</accession>
<organism evidence="1 2">
    <name type="scientific">Leptospira koniambonensis</name>
    <dbReference type="NCBI Taxonomy" id="2484950"/>
    <lineage>
        <taxon>Bacteria</taxon>
        <taxon>Pseudomonadati</taxon>
        <taxon>Spirochaetota</taxon>
        <taxon>Spirochaetia</taxon>
        <taxon>Leptospirales</taxon>
        <taxon>Leptospiraceae</taxon>
        <taxon>Leptospira</taxon>
    </lineage>
</organism>
<dbReference type="Proteomes" id="UP000297871">
    <property type="component" value="Unassembled WGS sequence"/>
</dbReference>
<dbReference type="AlphaFoldDB" id="A0A4V3JMY3"/>
<keyword evidence="2" id="KW-1185">Reference proteome</keyword>
<evidence type="ECO:0000313" key="2">
    <source>
        <dbReference type="Proteomes" id="UP000297871"/>
    </source>
</evidence>
<evidence type="ECO:0000313" key="1">
    <source>
        <dbReference type="EMBL" id="TGL31335.1"/>
    </source>
</evidence>
<protein>
    <submittedName>
        <fullName evidence="1">Uncharacterized protein</fullName>
    </submittedName>
</protein>
<comment type="caution">
    <text evidence="1">The sequence shown here is derived from an EMBL/GenBank/DDBJ whole genome shotgun (WGS) entry which is preliminary data.</text>
</comment>
<gene>
    <name evidence="1" type="ORF">EHQ52_15470</name>
</gene>
<proteinExistence type="predicted"/>
<reference evidence="1" key="1">
    <citation type="journal article" date="2019" name="PLoS Negl. Trop. Dis.">
        <title>Revisiting the worldwide diversity of Leptospira species in the environment.</title>
        <authorList>
            <person name="Vincent A.T."/>
            <person name="Schiettekatte O."/>
            <person name="Bourhy P."/>
            <person name="Veyrier F.J."/>
            <person name="Picardeau M."/>
        </authorList>
    </citation>
    <scope>NUCLEOTIDE SEQUENCE [LARGE SCALE GENOMIC DNA]</scope>
    <source>
        <strain evidence="1">201800265</strain>
    </source>
</reference>
<dbReference type="EMBL" id="RQFY01000007">
    <property type="protein sequence ID" value="TGL31335.1"/>
    <property type="molecule type" value="Genomic_DNA"/>
</dbReference>